<evidence type="ECO:0000313" key="3">
    <source>
        <dbReference type="Proteomes" id="UP000182264"/>
    </source>
</evidence>
<accession>A0A1L3GF09</accession>
<sequence>MFGGLSYSFKNRSALVRRGRFLFFWRSMNSLLFLLAIFAVLAVIAALFKKQSKGPSEEATYEARQKLFSPAERSFFGVLEQAVAGQFRVMGKVRLGDLIQPAKGLTRSQRTGAWNRIHQKHVDFVLCQPDTLAVAGVVELDDASHRRKDRSARDAFVDKALSTAGIPIAHFAVCKGYSVQEVTTKLAEVLSLGSVVSEPVALSGVVQEGQGVLEEMSAENVAVGLAQEQASEQVPPICLACSAPMVKRLAKKGPNAGKWFWACSAFPKCRKIQIIG</sequence>
<keyword evidence="3" id="KW-1185">Reference proteome</keyword>
<dbReference type="SUPFAM" id="SSF57783">
    <property type="entry name" value="Zinc beta-ribbon"/>
    <property type="match status" value="1"/>
</dbReference>
<dbReference type="Pfam" id="PF10881">
    <property type="entry name" value="DUF2726"/>
    <property type="match status" value="1"/>
</dbReference>
<dbReference type="Proteomes" id="UP000182264">
    <property type="component" value="Chromosome"/>
</dbReference>
<name>A0A1L3GF09_SYNAC</name>
<evidence type="ECO:0000313" key="2">
    <source>
        <dbReference type="EMBL" id="APG24513.1"/>
    </source>
</evidence>
<organism evidence="2 3">
    <name type="scientific">Syntrophotalea acetylenica</name>
    <name type="common">Pelobacter acetylenicus</name>
    <dbReference type="NCBI Taxonomy" id="29542"/>
    <lineage>
        <taxon>Bacteria</taxon>
        <taxon>Pseudomonadati</taxon>
        <taxon>Thermodesulfobacteriota</taxon>
        <taxon>Desulfuromonadia</taxon>
        <taxon>Desulfuromonadales</taxon>
        <taxon>Syntrophotaleaceae</taxon>
        <taxon>Syntrophotalea</taxon>
    </lineage>
</organism>
<dbReference type="EMBL" id="CP015518">
    <property type="protein sequence ID" value="APG24513.1"/>
    <property type="molecule type" value="Genomic_DNA"/>
</dbReference>
<dbReference type="OrthoDB" id="5782056at2"/>
<dbReference type="InterPro" id="IPR024402">
    <property type="entry name" value="DUF2726"/>
</dbReference>
<dbReference type="RefSeq" id="WP_072286353.1">
    <property type="nucleotide sequence ID" value="NZ_CP015455.1"/>
</dbReference>
<dbReference type="AlphaFoldDB" id="A0A1L3GF09"/>
<dbReference type="KEGG" id="pace:A6070_13950"/>
<proteinExistence type="predicted"/>
<gene>
    <name evidence="2" type="ORF">A7E75_05305</name>
</gene>
<dbReference type="STRING" id="29542.A6070_13950"/>
<dbReference type="Gene3D" id="3.30.65.10">
    <property type="entry name" value="Bacterial Topoisomerase I, domain 1"/>
    <property type="match status" value="1"/>
</dbReference>
<reference evidence="2 3" key="1">
    <citation type="journal article" date="2017" name="Genome Announc.">
        <title>Complete Genome Sequences of Two Acetylene-Fermenting Pelobacter acetylenicus Strains.</title>
        <authorList>
            <person name="Sutton J.M."/>
            <person name="Baesman S.M."/>
            <person name="Fierst J.L."/>
            <person name="Poret-Peterson A.T."/>
            <person name="Oremland R.S."/>
            <person name="Dunlap D.S."/>
            <person name="Akob D.M."/>
        </authorList>
    </citation>
    <scope>NUCLEOTIDE SEQUENCE [LARGE SCALE GENOMIC DNA]</scope>
    <source>
        <strain evidence="2 3">DSM 3247</strain>
    </source>
</reference>
<feature type="domain" description="DUF2726" evidence="1">
    <location>
        <begin position="65"/>
        <end position="187"/>
    </location>
</feature>
<evidence type="ECO:0000259" key="1">
    <source>
        <dbReference type="Pfam" id="PF10881"/>
    </source>
</evidence>
<protein>
    <recommendedName>
        <fullName evidence="1">DUF2726 domain-containing protein</fullName>
    </recommendedName>
</protein>